<feature type="compositionally biased region" description="Basic and acidic residues" evidence="3">
    <location>
        <begin position="142"/>
        <end position="154"/>
    </location>
</feature>
<dbReference type="EMBL" id="BAABZQ010000001">
    <property type="protein sequence ID" value="GAA6501590.1"/>
    <property type="molecule type" value="Genomic_DNA"/>
</dbReference>
<evidence type="ECO:0000313" key="5">
    <source>
        <dbReference type="Proteomes" id="UP001600941"/>
    </source>
</evidence>
<evidence type="ECO:0000256" key="1">
    <source>
        <dbReference type="ARBA" id="ARBA00004196"/>
    </source>
</evidence>
<reference evidence="4 5" key="1">
    <citation type="submission" date="2024-04" db="EMBL/GenBank/DDBJ databases">
        <title>Defined microbial consortia suppress multidrug-resistant proinflammatory Enterobacteriaceae via ecological control.</title>
        <authorList>
            <person name="Furuichi M."/>
            <person name="Kawaguchi T."/>
            <person name="Pust M."/>
            <person name="Yasuma K."/>
            <person name="Plichta D."/>
            <person name="Hasegawa N."/>
            <person name="Ohya T."/>
            <person name="Bhattarai S."/>
            <person name="Sasajima S."/>
            <person name="Aoto Y."/>
            <person name="Tuganbaev T."/>
            <person name="Yaginuma M."/>
            <person name="Ueda M."/>
            <person name="Okahashi N."/>
            <person name="Amafuji K."/>
            <person name="Kiridooshi Y."/>
            <person name="Sugita K."/>
            <person name="Strazar M."/>
            <person name="Skelly A."/>
            <person name="Suda W."/>
            <person name="Hattori M."/>
            <person name="Nakamoto N."/>
            <person name="Caballero S."/>
            <person name="Norman J."/>
            <person name="Olle B."/>
            <person name="Tanoue T."/>
            <person name="Arita M."/>
            <person name="Bucci V."/>
            <person name="Atarashi K."/>
            <person name="Xavier R."/>
            <person name="Honda K."/>
        </authorList>
    </citation>
    <scope>NUCLEOTIDE SEQUENCE [LARGE SCALE GENOMIC DNA]</scope>
    <source>
        <strain evidence="5">k34-0107-D12</strain>
    </source>
</reference>
<protein>
    <recommendedName>
        <fullName evidence="6">HlyD family efflux transporter periplasmic adaptor subunit</fullName>
    </recommendedName>
</protein>
<evidence type="ECO:0000256" key="3">
    <source>
        <dbReference type="SAM" id="MobiDB-lite"/>
    </source>
</evidence>
<feature type="region of interest" description="Disordered" evidence="3">
    <location>
        <begin position="253"/>
        <end position="295"/>
    </location>
</feature>
<organism evidence="4 5">
    <name type="scientific">Blautia parvula</name>
    <dbReference type="NCBI Taxonomy" id="2877527"/>
    <lineage>
        <taxon>Bacteria</taxon>
        <taxon>Bacillati</taxon>
        <taxon>Bacillota</taxon>
        <taxon>Clostridia</taxon>
        <taxon>Lachnospirales</taxon>
        <taxon>Lachnospiraceae</taxon>
        <taxon>Blautia</taxon>
    </lineage>
</organism>
<dbReference type="PANTHER" id="PTHR32347">
    <property type="entry name" value="EFFLUX SYSTEM COMPONENT YKNX-RELATED"/>
    <property type="match status" value="1"/>
</dbReference>
<feature type="region of interest" description="Disordered" evidence="3">
    <location>
        <begin position="125"/>
        <end position="159"/>
    </location>
</feature>
<evidence type="ECO:0000313" key="4">
    <source>
        <dbReference type="EMBL" id="GAA6501590.1"/>
    </source>
</evidence>
<dbReference type="InterPro" id="IPR050465">
    <property type="entry name" value="UPF0194_transport"/>
</dbReference>
<proteinExistence type="predicted"/>
<keyword evidence="5" id="KW-1185">Reference proteome</keyword>
<feature type="region of interest" description="Disordered" evidence="3">
    <location>
        <begin position="310"/>
        <end position="342"/>
    </location>
</feature>
<accession>A0ABQ0BYH9</accession>
<comment type="subcellular location">
    <subcellularLocation>
        <location evidence="1">Cell envelope</location>
    </subcellularLocation>
</comment>
<evidence type="ECO:0008006" key="6">
    <source>
        <dbReference type="Google" id="ProtNLM"/>
    </source>
</evidence>
<dbReference type="Proteomes" id="UP001600941">
    <property type="component" value="Unassembled WGS sequence"/>
</dbReference>
<feature type="compositionally biased region" description="Basic and acidic residues" evidence="3">
    <location>
        <begin position="310"/>
        <end position="320"/>
    </location>
</feature>
<name>A0ABQ0BYH9_9FIRM</name>
<feature type="compositionally biased region" description="Basic and acidic residues" evidence="3">
    <location>
        <begin position="253"/>
        <end position="274"/>
    </location>
</feature>
<keyword evidence="2" id="KW-0175">Coiled coil</keyword>
<sequence length="560" mass="61572">MIRAKGTKSLRQKAFFMFAVFLVMMMAFTVISRAADSVTIAQVDVENMSSKAIEHPVVGEGMVKENLEKAISTEPNIMVETLYAAQGSQVEEGELLMQLRMADIEEQIENLNTEIKKLELNNQDLGSRKQSEQQKKSVQAQRAREDYDRAETEGGNRVAQAQAALARAEAELEEFYQAGQEESGGEELTVSTLQELCKEREEALSVLEAKADALWEKIEEEILKEIGAAEEENGSLTEAQKEEIRTRIEEENARELAAAREDAEAAKQALEEARSALAEAESLGQTAGEQSAKAREEQLLADIEAKRQACQEAEKAKEDSQTQAQRALEDAEASDGSDSTEKINALDLDAKKKSLEKLEKLKEDQGQILSPVKGVVTEVRVGAGDNTPYTALMTLADVSSGCRFVAQIDKSLEKYIARKDPVKLSAEGSKKDIENLEVESITPDAEDKTKLNVTVLLPADSMEIGTAATMTCMRRTKVQDNCIPVEALHVENSKYYVLVAEEKKTVLGTELTAVRKDVAVKDKNSSHAALESGSLLPDDRVITDSDRTIDAGSRVRLREP</sequence>
<dbReference type="RefSeq" id="WP_227210600.1">
    <property type="nucleotide sequence ID" value="NZ_BAABZQ010000001.1"/>
</dbReference>
<dbReference type="Gene3D" id="2.40.420.20">
    <property type="match status" value="1"/>
</dbReference>
<feature type="compositionally biased region" description="Basic and acidic residues" evidence="3">
    <location>
        <begin position="126"/>
        <end position="135"/>
    </location>
</feature>
<dbReference type="PANTHER" id="PTHR32347:SF14">
    <property type="entry name" value="EFFLUX SYSTEM COMPONENT YKNX-RELATED"/>
    <property type="match status" value="1"/>
</dbReference>
<evidence type="ECO:0000256" key="2">
    <source>
        <dbReference type="ARBA" id="ARBA00023054"/>
    </source>
</evidence>
<gene>
    <name evidence="4" type="ORF">K340107D12_44060</name>
</gene>
<comment type="caution">
    <text evidence="4">The sequence shown here is derived from an EMBL/GenBank/DDBJ whole genome shotgun (WGS) entry which is preliminary data.</text>
</comment>